<comment type="caution">
    <text evidence="2">The sequence shown here is derived from an EMBL/GenBank/DDBJ whole genome shotgun (WGS) entry which is preliminary data.</text>
</comment>
<dbReference type="InterPro" id="IPR001509">
    <property type="entry name" value="Epimerase_deHydtase"/>
</dbReference>
<dbReference type="PANTHER" id="PTHR12126">
    <property type="entry name" value="NADH-UBIQUINONE OXIDOREDUCTASE 39 KDA SUBUNIT-RELATED"/>
    <property type="match status" value="1"/>
</dbReference>
<accession>A0A511AWZ4</accession>
<dbReference type="EMBL" id="BJUZ01000001">
    <property type="protein sequence ID" value="GEK92728.1"/>
    <property type="molecule type" value="Genomic_DNA"/>
</dbReference>
<organism evidence="2 3">
    <name type="scientific">Gluconobacter wancherniae NBRC 103581</name>
    <dbReference type="NCBI Taxonomy" id="656744"/>
    <lineage>
        <taxon>Bacteria</taxon>
        <taxon>Pseudomonadati</taxon>
        <taxon>Pseudomonadota</taxon>
        <taxon>Alphaproteobacteria</taxon>
        <taxon>Acetobacterales</taxon>
        <taxon>Acetobacteraceae</taxon>
        <taxon>Gluconobacter</taxon>
    </lineage>
</organism>
<sequence>MNAPERENSGRVVTVIGGGGFIGRALVARLVAAGHVVRVAVRNPAKLEALTRAPGEGRVELIKASVVEGNSLAAAFDRADAVVNLVSIMDPDVQKMREINVYGAQRAARVAHECGVARYIHVSAIGASLNSPSAYGRSKGEAERVVRTAFPGASLIRPSVVFGPRDSFMNMFALIAKLSPILPVFASKTRFQPVYVGDVAEAIVRLLGASEGARTVEAGGPDVFTMRELMEFVLDATNRKRLLISVPGFVARLEGKIFEKLPGHILTSDQVAMMGVDNVVHSGVDTLASLGIDPVSLKLVGPSYLGGSVFKSWRRFFS</sequence>
<dbReference type="CDD" id="cd05271">
    <property type="entry name" value="NDUFA9_like_SDR_a"/>
    <property type="match status" value="1"/>
</dbReference>
<dbReference type="RefSeq" id="WP_228118290.1">
    <property type="nucleotide sequence ID" value="NZ_BARC01000005.1"/>
</dbReference>
<evidence type="ECO:0000313" key="3">
    <source>
        <dbReference type="Proteomes" id="UP000321230"/>
    </source>
</evidence>
<proteinExistence type="predicted"/>
<name>A0A511AWZ4_9PROT</name>
<dbReference type="Gene3D" id="3.40.50.720">
    <property type="entry name" value="NAD(P)-binding Rossmann-like Domain"/>
    <property type="match status" value="1"/>
</dbReference>
<reference evidence="2 3" key="1">
    <citation type="submission" date="2019-07" db="EMBL/GenBank/DDBJ databases">
        <title>Whole genome shotgun sequence of Gluconobacter wancherniae NBRC 103581.</title>
        <authorList>
            <person name="Hosoyama A."/>
            <person name="Uohara A."/>
            <person name="Ohji S."/>
            <person name="Ichikawa N."/>
        </authorList>
    </citation>
    <scope>NUCLEOTIDE SEQUENCE [LARGE SCALE GENOMIC DNA]</scope>
    <source>
        <strain evidence="2 3">NBRC 103581</strain>
    </source>
</reference>
<evidence type="ECO:0000313" key="2">
    <source>
        <dbReference type="EMBL" id="GEK92728.1"/>
    </source>
</evidence>
<dbReference type="PANTHER" id="PTHR12126:SF11">
    <property type="entry name" value="NADH DEHYDROGENASE [UBIQUINONE] 1 ALPHA SUBCOMPLEX SUBUNIT 9, MITOCHONDRIAL"/>
    <property type="match status" value="1"/>
</dbReference>
<gene>
    <name evidence="2" type="ORF">GWA01_04980</name>
</gene>
<feature type="domain" description="NAD-dependent epimerase/dehydratase" evidence="1">
    <location>
        <begin position="13"/>
        <end position="211"/>
    </location>
</feature>
<dbReference type="SUPFAM" id="SSF51735">
    <property type="entry name" value="NAD(P)-binding Rossmann-fold domains"/>
    <property type="match status" value="1"/>
</dbReference>
<dbReference type="Proteomes" id="UP000321230">
    <property type="component" value="Unassembled WGS sequence"/>
</dbReference>
<keyword evidence="3" id="KW-1185">Reference proteome</keyword>
<dbReference type="InterPro" id="IPR036291">
    <property type="entry name" value="NAD(P)-bd_dom_sf"/>
</dbReference>
<dbReference type="Pfam" id="PF01370">
    <property type="entry name" value="Epimerase"/>
    <property type="match status" value="1"/>
</dbReference>
<evidence type="ECO:0000259" key="1">
    <source>
        <dbReference type="Pfam" id="PF01370"/>
    </source>
</evidence>
<dbReference type="InterPro" id="IPR051207">
    <property type="entry name" value="ComplexI_NDUFA9_subunit"/>
</dbReference>
<dbReference type="GO" id="GO:0044877">
    <property type="term" value="F:protein-containing complex binding"/>
    <property type="evidence" value="ECO:0007669"/>
    <property type="project" value="TreeGrafter"/>
</dbReference>
<protein>
    <submittedName>
        <fullName evidence="2">3-beta-hydroxy-Delta(5)-steroid dehydrogenase</fullName>
    </submittedName>
</protein>
<dbReference type="AlphaFoldDB" id="A0A511AWZ4"/>